<dbReference type="InterPro" id="IPR023375">
    <property type="entry name" value="ADC_dom_sf"/>
</dbReference>
<dbReference type="EMBL" id="JBHTIK010000001">
    <property type="protein sequence ID" value="MFD0847251.1"/>
    <property type="molecule type" value="Genomic_DNA"/>
</dbReference>
<evidence type="ECO:0000313" key="2">
    <source>
        <dbReference type="Proteomes" id="UP001597124"/>
    </source>
</evidence>
<dbReference type="Gene3D" id="2.40.400.10">
    <property type="entry name" value="Acetoacetate decarboxylase-like"/>
    <property type="match status" value="1"/>
</dbReference>
<dbReference type="Proteomes" id="UP001597124">
    <property type="component" value="Unassembled WGS sequence"/>
</dbReference>
<keyword evidence="2" id="KW-1185">Reference proteome</keyword>
<protein>
    <submittedName>
        <fullName evidence="1">Acetoacetate decarboxylase family protein</fullName>
    </submittedName>
</protein>
<dbReference type="RefSeq" id="WP_381485839.1">
    <property type="nucleotide sequence ID" value="NZ_JBHTIK010000001.1"/>
</dbReference>
<dbReference type="Pfam" id="PF06314">
    <property type="entry name" value="ADC"/>
    <property type="match status" value="1"/>
</dbReference>
<comment type="caution">
    <text evidence="1">The sequence shown here is derived from an EMBL/GenBank/DDBJ whole genome shotgun (WGS) entry which is preliminary data.</text>
</comment>
<proteinExistence type="predicted"/>
<sequence>MGKHGKLKPADWGALMPAHNALAHRPPYYYRDTEMVMLQFEPDEAAALALLPSELELMEPAIAFMVMEQNHWTTIGGYGEVYLGIMCLWNGEPHAYVPGVYVTGENSQILGREIWGFGKKRCQRFEIRKHDNGDVEAIMDIRADDRALRAVVKPQANAGAEILAPIPLICLKIIPDVAGGVAPALAQLTSVTFKAEPYVGVDGKAEVFTGPATIEMAVPSDVNLPIRAVHGGVYARFTADLPYGKVLKTYTAADFS</sequence>
<reference evidence="2" key="1">
    <citation type="journal article" date="2019" name="Int. J. Syst. Evol. Microbiol.">
        <title>The Global Catalogue of Microorganisms (GCM) 10K type strain sequencing project: providing services to taxonomists for standard genome sequencing and annotation.</title>
        <authorList>
            <consortium name="The Broad Institute Genomics Platform"/>
            <consortium name="The Broad Institute Genome Sequencing Center for Infectious Disease"/>
            <person name="Wu L."/>
            <person name="Ma J."/>
        </authorList>
    </citation>
    <scope>NUCLEOTIDE SEQUENCE [LARGE SCALE GENOMIC DNA]</scope>
    <source>
        <strain evidence="2">CCUG 52537</strain>
    </source>
</reference>
<organism evidence="1 2">
    <name type="scientific">Sphingosinicella xenopeptidilytica</name>
    <dbReference type="NCBI Taxonomy" id="364098"/>
    <lineage>
        <taxon>Bacteria</taxon>
        <taxon>Pseudomonadati</taxon>
        <taxon>Pseudomonadota</taxon>
        <taxon>Alphaproteobacteria</taxon>
        <taxon>Sphingomonadales</taxon>
        <taxon>Sphingosinicellaceae</taxon>
        <taxon>Sphingosinicella</taxon>
    </lineage>
</organism>
<dbReference type="SUPFAM" id="SSF160104">
    <property type="entry name" value="Acetoacetate decarboxylase-like"/>
    <property type="match status" value="1"/>
</dbReference>
<gene>
    <name evidence="1" type="ORF">ACFQ00_02860</name>
</gene>
<dbReference type="InterPro" id="IPR010451">
    <property type="entry name" value="Acetoacetate_decarboxylase"/>
</dbReference>
<evidence type="ECO:0000313" key="1">
    <source>
        <dbReference type="EMBL" id="MFD0847251.1"/>
    </source>
</evidence>
<accession>A0ABW3BYP5</accession>
<name>A0ABW3BYP5_SPHXN</name>